<protein>
    <submittedName>
        <fullName evidence="1">Uncharacterized protein</fullName>
    </submittedName>
</protein>
<organism evidence="1">
    <name type="scientific">bioreactor metagenome</name>
    <dbReference type="NCBI Taxonomy" id="1076179"/>
    <lineage>
        <taxon>unclassified sequences</taxon>
        <taxon>metagenomes</taxon>
        <taxon>ecological metagenomes</taxon>
    </lineage>
</organism>
<dbReference type="EMBL" id="VSSQ01132034">
    <property type="protein sequence ID" value="MPN58815.1"/>
    <property type="molecule type" value="Genomic_DNA"/>
</dbReference>
<gene>
    <name evidence="1" type="ORF">SDC9_206530</name>
</gene>
<dbReference type="AlphaFoldDB" id="A0A645J521"/>
<sequence length="89" mass="9687">MDVGVGILRWDTAPIALLVSPEQIGSIHFGTVKQIECAGRSENVAEGEQADVRHLFGEGGLFHGISFRIGERGRTRPGQALSERWVMKG</sequence>
<proteinExistence type="predicted"/>
<evidence type="ECO:0000313" key="1">
    <source>
        <dbReference type="EMBL" id="MPN58815.1"/>
    </source>
</evidence>
<reference evidence="1" key="1">
    <citation type="submission" date="2019-08" db="EMBL/GenBank/DDBJ databases">
        <authorList>
            <person name="Kucharzyk K."/>
            <person name="Murdoch R.W."/>
            <person name="Higgins S."/>
            <person name="Loffler F."/>
        </authorList>
    </citation>
    <scope>NUCLEOTIDE SEQUENCE</scope>
</reference>
<comment type="caution">
    <text evidence="1">The sequence shown here is derived from an EMBL/GenBank/DDBJ whole genome shotgun (WGS) entry which is preliminary data.</text>
</comment>
<accession>A0A645J521</accession>
<name>A0A645J521_9ZZZZ</name>